<sequence length="168" mass="17739">MLFGLVAFVLASLACGLAPTVLFLNTARPVKGIGAAMLLTAALAVIAQAFPEARQRTKAWAVWGMTMGIATTVAPPVGGVISQWVGWRWIFLLNLPVCMVPVTTTWHSINESRNIGASKIDIAGSALFGTDLASRIWALIGAHDDGWDSTAATLRCMACVVSLVVSSR</sequence>
<evidence type="ECO:0000313" key="8">
    <source>
        <dbReference type="Proteomes" id="UP000004980"/>
    </source>
</evidence>
<evidence type="ECO:0000256" key="3">
    <source>
        <dbReference type="ARBA" id="ARBA00022989"/>
    </source>
</evidence>
<dbReference type="InterPro" id="IPR011701">
    <property type="entry name" value="MFS"/>
</dbReference>
<evidence type="ECO:0000259" key="6">
    <source>
        <dbReference type="PROSITE" id="PS50850"/>
    </source>
</evidence>
<dbReference type="SUPFAM" id="SSF103473">
    <property type="entry name" value="MFS general substrate transporter"/>
    <property type="match status" value="1"/>
</dbReference>
<proteinExistence type="predicted"/>
<evidence type="ECO:0000313" key="7">
    <source>
        <dbReference type="EMBL" id="EIM96389.1"/>
    </source>
</evidence>
<evidence type="ECO:0000256" key="4">
    <source>
        <dbReference type="ARBA" id="ARBA00023136"/>
    </source>
</evidence>
<dbReference type="Gene3D" id="1.20.1720.10">
    <property type="entry name" value="Multidrug resistance protein D"/>
    <property type="match status" value="1"/>
</dbReference>
<keyword evidence="3 5" id="KW-1133">Transmembrane helix</keyword>
<accession>A0ABP2PF16</accession>
<keyword evidence="8" id="KW-1185">Reference proteome</keyword>
<dbReference type="PROSITE" id="PS50850">
    <property type="entry name" value="MFS"/>
    <property type="match status" value="1"/>
</dbReference>
<dbReference type="PANTHER" id="PTHR42718">
    <property type="entry name" value="MAJOR FACILITATOR SUPERFAMILY MULTIDRUG TRANSPORTER MFSC"/>
    <property type="match status" value="1"/>
</dbReference>
<dbReference type="InterPro" id="IPR020846">
    <property type="entry name" value="MFS_dom"/>
</dbReference>
<feature type="transmembrane region" description="Helical" evidence="5">
    <location>
        <begin position="33"/>
        <end position="50"/>
    </location>
</feature>
<keyword evidence="4 5" id="KW-0472">Membrane</keyword>
<feature type="domain" description="Major facilitator superfamily (MFS) profile" evidence="6">
    <location>
        <begin position="1"/>
        <end position="168"/>
    </location>
</feature>
<keyword evidence="2 5" id="KW-0812">Transmembrane</keyword>
<comment type="caution">
    <text evidence="7">The sequence shown here is derived from an EMBL/GenBank/DDBJ whole genome shotgun (WGS) entry which is preliminary data.</text>
</comment>
<reference evidence="7 8" key="1">
    <citation type="journal article" date="2012" name="J. Bacteriol.">
        <title>Draft Genome Sequence of the Soil Bacterium Burkholderia terrae Strain BS001, Which Interacts with Fungal Surface Structures.</title>
        <authorList>
            <person name="Nazir R."/>
            <person name="Hansen M.A."/>
            <person name="Sorensen S."/>
            <person name="van Elsas J.D."/>
        </authorList>
    </citation>
    <scope>NUCLEOTIDE SEQUENCE [LARGE SCALE GENOMIC DNA]</scope>
    <source>
        <strain evidence="7 8">BS001</strain>
    </source>
</reference>
<evidence type="ECO:0000256" key="2">
    <source>
        <dbReference type="ARBA" id="ARBA00022692"/>
    </source>
</evidence>
<protein>
    <submittedName>
        <fullName evidence="7">Major facilitator superfamily multidrug efflux transporter</fullName>
    </submittedName>
</protein>
<feature type="transmembrane region" description="Helical" evidence="5">
    <location>
        <begin position="87"/>
        <end position="109"/>
    </location>
</feature>
<name>A0ABP2PF16_9BURK</name>
<dbReference type="PANTHER" id="PTHR42718:SF49">
    <property type="entry name" value="EXPORT PROTEIN"/>
    <property type="match status" value="1"/>
</dbReference>
<comment type="subcellular location">
    <subcellularLocation>
        <location evidence="1">Membrane</location>
        <topology evidence="1">Multi-pass membrane protein</topology>
    </subcellularLocation>
</comment>
<dbReference type="Proteomes" id="UP000004980">
    <property type="component" value="Unassembled WGS sequence"/>
</dbReference>
<organism evidence="7 8">
    <name type="scientific">Paraburkholderia hospita</name>
    <dbReference type="NCBI Taxonomy" id="169430"/>
    <lineage>
        <taxon>Bacteria</taxon>
        <taxon>Pseudomonadati</taxon>
        <taxon>Pseudomonadota</taxon>
        <taxon>Betaproteobacteria</taxon>
        <taxon>Burkholderiales</taxon>
        <taxon>Burkholderiaceae</taxon>
        <taxon>Paraburkholderia</taxon>
    </lineage>
</organism>
<gene>
    <name evidence="7" type="ORF">WQE_34571</name>
</gene>
<evidence type="ECO:0000256" key="1">
    <source>
        <dbReference type="ARBA" id="ARBA00004141"/>
    </source>
</evidence>
<feature type="transmembrane region" description="Helical" evidence="5">
    <location>
        <begin position="62"/>
        <end position="81"/>
    </location>
</feature>
<dbReference type="Pfam" id="PF07690">
    <property type="entry name" value="MFS_1"/>
    <property type="match status" value="1"/>
</dbReference>
<dbReference type="InterPro" id="IPR036259">
    <property type="entry name" value="MFS_trans_sf"/>
</dbReference>
<dbReference type="EMBL" id="AKAU01000195">
    <property type="protein sequence ID" value="EIM96389.1"/>
    <property type="molecule type" value="Genomic_DNA"/>
</dbReference>
<evidence type="ECO:0000256" key="5">
    <source>
        <dbReference type="SAM" id="Phobius"/>
    </source>
</evidence>